<comment type="caution">
    <text evidence="7">The sequence shown here is derived from an EMBL/GenBank/DDBJ whole genome shotgun (WGS) entry which is preliminary data.</text>
</comment>
<dbReference type="Proteomes" id="UP000308199">
    <property type="component" value="Unassembled WGS sequence"/>
</dbReference>
<reference evidence="7 8" key="1">
    <citation type="submission" date="2019-02" db="EMBL/GenBank/DDBJ databases">
        <title>Genome sequencing of the rare red list fungi Phellinidium pouzarii.</title>
        <authorList>
            <person name="Buettner E."/>
            <person name="Kellner H."/>
        </authorList>
    </citation>
    <scope>NUCLEOTIDE SEQUENCE [LARGE SCALE GENOMIC DNA]</scope>
    <source>
        <strain evidence="7 8">DSM 108285</strain>
    </source>
</reference>
<dbReference type="EMBL" id="SGPK01000028">
    <property type="protein sequence ID" value="THH10737.1"/>
    <property type="molecule type" value="Genomic_DNA"/>
</dbReference>
<proteinExistence type="inferred from homology"/>
<feature type="compositionally biased region" description="Low complexity" evidence="6">
    <location>
        <begin position="49"/>
        <end position="64"/>
    </location>
</feature>
<dbReference type="CDD" id="cd07982">
    <property type="entry name" value="HFD_TAF10"/>
    <property type="match status" value="1"/>
</dbReference>
<sequence>MYVSFSSHSHFRLQTSLVDTMSQTTTPSENHSSTFQFQFQQPYPVQYPMSQAQQQYQHISQQPSTPATQVSASSAPTTHFQTPATAGLAGPSNALMTSAPASSQPSSSSQSQPTQQQSRSAAEQARKDRTLAEFMLMLDDYEPLIPNEVTDYYLQRVGFETEDVRLKRLLALAAQKFVSDIAADAYQHARIRTNASASGRGRVPLGQSSRDKTRTTLTMDDLSAALAEYGINARKPEFYM</sequence>
<dbReference type="OrthoDB" id="154356at2759"/>
<dbReference type="Pfam" id="PF03540">
    <property type="entry name" value="TAF10"/>
    <property type="match status" value="1"/>
</dbReference>
<feature type="region of interest" description="Disordered" evidence="6">
    <location>
        <begin position="49"/>
        <end position="126"/>
    </location>
</feature>
<dbReference type="GO" id="GO:0016251">
    <property type="term" value="F:RNA polymerase II general transcription initiation factor activity"/>
    <property type="evidence" value="ECO:0007669"/>
    <property type="project" value="TreeGrafter"/>
</dbReference>
<dbReference type="GO" id="GO:0006367">
    <property type="term" value="P:transcription initiation at RNA polymerase II promoter"/>
    <property type="evidence" value="ECO:0007669"/>
    <property type="project" value="TreeGrafter"/>
</dbReference>
<comment type="subcellular location">
    <subcellularLocation>
        <location evidence="1">Nucleus</location>
    </subcellularLocation>
</comment>
<evidence type="ECO:0000256" key="5">
    <source>
        <dbReference type="ARBA" id="ARBA00025730"/>
    </source>
</evidence>
<feature type="compositionally biased region" description="Polar residues" evidence="6">
    <location>
        <begin position="65"/>
        <end position="84"/>
    </location>
</feature>
<keyword evidence="3" id="KW-0804">Transcription</keyword>
<feature type="compositionally biased region" description="Low complexity" evidence="6">
    <location>
        <begin position="98"/>
        <end position="123"/>
    </location>
</feature>
<dbReference type="GO" id="GO:0000124">
    <property type="term" value="C:SAGA complex"/>
    <property type="evidence" value="ECO:0007669"/>
    <property type="project" value="TreeGrafter"/>
</dbReference>
<dbReference type="InterPro" id="IPR003923">
    <property type="entry name" value="TAF10"/>
</dbReference>
<dbReference type="PRINTS" id="PR01443">
    <property type="entry name" value="TFIID30KDSUB"/>
</dbReference>
<evidence type="ECO:0000256" key="3">
    <source>
        <dbReference type="ARBA" id="ARBA00023163"/>
    </source>
</evidence>
<keyword evidence="2" id="KW-0805">Transcription regulation</keyword>
<evidence type="ECO:0000313" key="8">
    <source>
        <dbReference type="Proteomes" id="UP000308199"/>
    </source>
</evidence>
<evidence type="ECO:0000256" key="4">
    <source>
        <dbReference type="ARBA" id="ARBA00023242"/>
    </source>
</evidence>
<dbReference type="PANTHER" id="PTHR21242">
    <property type="entry name" value="TRANSCRIPTION INITIATION FACTOR TFIID SUBUNIT 10"/>
    <property type="match status" value="1"/>
</dbReference>
<organism evidence="7 8">
    <name type="scientific">Phellinidium pouzarii</name>
    <dbReference type="NCBI Taxonomy" id="167371"/>
    <lineage>
        <taxon>Eukaryota</taxon>
        <taxon>Fungi</taxon>
        <taxon>Dikarya</taxon>
        <taxon>Basidiomycota</taxon>
        <taxon>Agaricomycotina</taxon>
        <taxon>Agaricomycetes</taxon>
        <taxon>Hymenochaetales</taxon>
        <taxon>Hymenochaetaceae</taxon>
        <taxon>Phellinidium</taxon>
    </lineage>
</organism>
<evidence type="ECO:0000256" key="6">
    <source>
        <dbReference type="SAM" id="MobiDB-lite"/>
    </source>
</evidence>
<accession>A0A4S4LG86</accession>
<name>A0A4S4LG86_9AGAM</name>
<dbReference type="AlphaFoldDB" id="A0A4S4LG86"/>
<keyword evidence="8" id="KW-1185">Reference proteome</keyword>
<evidence type="ECO:0008006" key="9">
    <source>
        <dbReference type="Google" id="ProtNLM"/>
    </source>
</evidence>
<evidence type="ECO:0000256" key="2">
    <source>
        <dbReference type="ARBA" id="ARBA00023015"/>
    </source>
</evidence>
<protein>
    <recommendedName>
        <fullName evidence="9">Transcription initiation factor TFIID subunit 10</fullName>
    </recommendedName>
</protein>
<evidence type="ECO:0000256" key="1">
    <source>
        <dbReference type="ARBA" id="ARBA00004123"/>
    </source>
</evidence>
<evidence type="ECO:0000313" key="7">
    <source>
        <dbReference type="EMBL" id="THH10737.1"/>
    </source>
</evidence>
<gene>
    <name evidence="7" type="ORF">EW145_g1120</name>
</gene>
<dbReference type="GO" id="GO:0005669">
    <property type="term" value="C:transcription factor TFIID complex"/>
    <property type="evidence" value="ECO:0007669"/>
    <property type="project" value="TreeGrafter"/>
</dbReference>
<dbReference type="PANTHER" id="PTHR21242:SF0">
    <property type="entry name" value="TRANSCRIPTION INITIATION FACTOR TFIID SUBUNIT 10"/>
    <property type="match status" value="1"/>
</dbReference>
<dbReference type="GO" id="GO:1990841">
    <property type="term" value="F:promoter-specific chromatin binding"/>
    <property type="evidence" value="ECO:0007669"/>
    <property type="project" value="TreeGrafter"/>
</dbReference>
<comment type="similarity">
    <text evidence="5">Belongs to the TAF10 family.</text>
</comment>
<keyword evidence="4" id="KW-0539">Nucleus</keyword>